<dbReference type="SUPFAM" id="SSF56801">
    <property type="entry name" value="Acetyl-CoA synthetase-like"/>
    <property type="match status" value="1"/>
</dbReference>
<dbReference type="Gene3D" id="3.30.300.30">
    <property type="match status" value="1"/>
</dbReference>
<evidence type="ECO:0000313" key="5">
    <source>
        <dbReference type="EMBL" id="MEO3718077.1"/>
    </source>
</evidence>
<dbReference type="InterPro" id="IPR020845">
    <property type="entry name" value="AMP-binding_CS"/>
</dbReference>
<evidence type="ECO:0000259" key="3">
    <source>
        <dbReference type="Pfam" id="PF00501"/>
    </source>
</evidence>
<accession>A0AAW9SVZ1</accession>
<reference evidence="5" key="2">
    <citation type="submission" date="2024-05" db="EMBL/GenBank/DDBJ databases">
        <authorList>
            <person name="Wolfe A."/>
        </authorList>
    </citation>
    <scope>NUCLEOTIDE SEQUENCE</scope>
    <source>
        <strain evidence="5">UMB1064</strain>
    </source>
</reference>
<dbReference type="Pfam" id="PF00501">
    <property type="entry name" value="AMP-binding"/>
    <property type="match status" value="1"/>
</dbReference>
<proteinExistence type="inferred from homology"/>
<dbReference type="InterPro" id="IPR025110">
    <property type="entry name" value="AMP-bd_C"/>
</dbReference>
<comment type="similarity">
    <text evidence="1">Belongs to the ATP-dependent AMP-binding enzyme family.</text>
</comment>
<feature type="domain" description="AMP-dependent synthetase/ligase" evidence="3">
    <location>
        <begin position="57"/>
        <end position="226"/>
    </location>
</feature>
<dbReference type="AlphaFoldDB" id="A0AAW9SVZ1"/>
<evidence type="ECO:0000259" key="4">
    <source>
        <dbReference type="Pfam" id="PF13193"/>
    </source>
</evidence>
<evidence type="ECO:0000256" key="1">
    <source>
        <dbReference type="ARBA" id="ARBA00006432"/>
    </source>
</evidence>
<dbReference type="EMBL" id="JASOOY020000034">
    <property type="protein sequence ID" value="MEO3718077.1"/>
    <property type="molecule type" value="Genomic_DNA"/>
</dbReference>
<reference evidence="5" key="1">
    <citation type="submission" date="2023-05" db="EMBL/GenBank/DDBJ databases">
        <authorList>
            <person name="Du J."/>
        </authorList>
    </citation>
    <scope>NUCLEOTIDE SEQUENCE</scope>
    <source>
        <strain evidence="5">UMB1064</strain>
    </source>
</reference>
<dbReference type="PANTHER" id="PTHR43201:SF5">
    <property type="entry name" value="MEDIUM-CHAIN ACYL-COA LIGASE ACSF2, MITOCHONDRIAL"/>
    <property type="match status" value="1"/>
</dbReference>
<gene>
    <name evidence="5" type="primary">menE</name>
    <name evidence="5" type="ORF">QP460_010845</name>
</gene>
<dbReference type="InterPro" id="IPR000873">
    <property type="entry name" value="AMP-dep_synth/lig_dom"/>
</dbReference>
<organism evidence="5 6">
    <name type="scientific">Corynebacterium amycolatum</name>
    <dbReference type="NCBI Taxonomy" id="43765"/>
    <lineage>
        <taxon>Bacteria</taxon>
        <taxon>Bacillati</taxon>
        <taxon>Actinomycetota</taxon>
        <taxon>Actinomycetes</taxon>
        <taxon>Mycobacteriales</taxon>
        <taxon>Corynebacteriaceae</taxon>
        <taxon>Corynebacterium</taxon>
    </lineage>
</organism>
<dbReference type="GO" id="GO:0031956">
    <property type="term" value="F:medium-chain fatty acid-CoA ligase activity"/>
    <property type="evidence" value="ECO:0007669"/>
    <property type="project" value="TreeGrafter"/>
</dbReference>
<keyword evidence="2 5" id="KW-0436">Ligase</keyword>
<dbReference type="InterPro" id="IPR045851">
    <property type="entry name" value="AMP-bd_C_sf"/>
</dbReference>
<name>A0AAW9SVZ1_CORAY</name>
<dbReference type="RefSeq" id="WP_284826935.1">
    <property type="nucleotide sequence ID" value="NZ_JASOOY020000034.1"/>
</dbReference>
<dbReference type="Gene3D" id="3.40.50.12780">
    <property type="entry name" value="N-terminal domain of ligase-like"/>
    <property type="match status" value="1"/>
</dbReference>
<dbReference type="GO" id="GO:0006631">
    <property type="term" value="P:fatty acid metabolic process"/>
    <property type="evidence" value="ECO:0007669"/>
    <property type="project" value="TreeGrafter"/>
</dbReference>
<dbReference type="PANTHER" id="PTHR43201">
    <property type="entry name" value="ACYL-COA SYNTHETASE"/>
    <property type="match status" value="1"/>
</dbReference>
<dbReference type="InterPro" id="IPR042099">
    <property type="entry name" value="ANL_N_sf"/>
</dbReference>
<sequence length="386" mass="40227">MVWIVRTLSLLSVNPHDPTAILPDLRAALDGEVSLLPVPLHDGTRASILRNSQRAGEPIDESIALVVGTSGSTGTPKGAQLTVDNLVSSATATHQWLGGEGQWLLAMPAYHIAGLQVLIRSLLAGTDPVCVDVTDGFDVAAFADGAEALTSAGAGDRAYTSLAPMQLAKAMEEPFGVAALRLFDAILVGGAALNPQVAARAEELGINVVTTYGSSETAGGCVYDGQPIEGAQVAIENGRVWLGGPMITHGYRNAPGHEAFSKPGWFATSDAGEIRGGRLIITGRLDTIIDSGGLKLHPEVLERELLAIDGVTGACVVGVPHPRLGHAIVAAYEGTAELSDVMDGLGDSEDAGRINHWMIPKDLRRVEALPLIGPGKVDRKKVAALF</sequence>
<evidence type="ECO:0000256" key="2">
    <source>
        <dbReference type="ARBA" id="ARBA00022598"/>
    </source>
</evidence>
<dbReference type="Pfam" id="PF13193">
    <property type="entry name" value="AMP-binding_C"/>
    <property type="match status" value="1"/>
</dbReference>
<feature type="domain" description="AMP-binding enzyme C-terminal" evidence="4">
    <location>
        <begin position="302"/>
        <end position="376"/>
    </location>
</feature>
<protein>
    <submittedName>
        <fullName evidence="5">O-succinylbenzoate--CoA ligase</fullName>
        <ecNumber evidence="5">6.2.1.26</ecNumber>
    </submittedName>
</protein>
<dbReference type="Proteomes" id="UP001223646">
    <property type="component" value="Unassembled WGS sequence"/>
</dbReference>
<dbReference type="NCBIfam" id="NF005877">
    <property type="entry name" value="PRK07824.1"/>
    <property type="match status" value="1"/>
</dbReference>
<dbReference type="PROSITE" id="PS00455">
    <property type="entry name" value="AMP_BINDING"/>
    <property type="match status" value="1"/>
</dbReference>
<dbReference type="GO" id="GO:0008756">
    <property type="term" value="F:o-succinylbenzoate-CoA ligase activity"/>
    <property type="evidence" value="ECO:0007669"/>
    <property type="project" value="UniProtKB-EC"/>
</dbReference>
<dbReference type="EC" id="6.2.1.26" evidence="5"/>
<evidence type="ECO:0000313" key="6">
    <source>
        <dbReference type="Proteomes" id="UP001223646"/>
    </source>
</evidence>
<comment type="caution">
    <text evidence="5">The sequence shown here is derived from an EMBL/GenBank/DDBJ whole genome shotgun (WGS) entry which is preliminary data.</text>
</comment>